<dbReference type="InterPro" id="IPR001789">
    <property type="entry name" value="Sig_transdc_resp-reg_receiver"/>
</dbReference>
<reference evidence="5 6" key="2">
    <citation type="journal article" date="2015" name="Genome Announc.">
        <title>Genome Sequence of the Sulfate-Reducing Thermophilic Bacterium Thermodesulfovibrio yellowstonii Strain DSM 11347T (Phylum Nitrospirae).</title>
        <authorList>
            <person name="Bhatnagar S."/>
            <person name="Badger J.H."/>
            <person name="Madupu R."/>
            <person name="Khouri H.M."/>
            <person name="O'Connor E.M."/>
            <person name="Robb F.T."/>
            <person name="Ward N.L."/>
            <person name="Eisen J.A."/>
        </authorList>
    </citation>
    <scope>NUCLEOTIDE SEQUENCE [LARGE SCALE GENOMIC DNA]</scope>
    <source>
        <strain evidence="6">ATCC 51303 / DSM 11347 / YP87</strain>
    </source>
</reference>
<dbReference type="InterPro" id="IPR011006">
    <property type="entry name" value="CheY-like_superfamily"/>
</dbReference>
<keyword evidence="1 3" id="KW-0597">Phosphoprotein</keyword>
<dbReference type="GO" id="GO:0032993">
    <property type="term" value="C:protein-DNA complex"/>
    <property type="evidence" value="ECO:0000318"/>
    <property type="project" value="GO_Central"/>
</dbReference>
<name>B5YK10_THEYD</name>
<dbReference type="CDD" id="cd17536">
    <property type="entry name" value="REC_YesN-like"/>
    <property type="match status" value="1"/>
</dbReference>
<dbReference type="Proteomes" id="UP000000718">
    <property type="component" value="Chromosome"/>
</dbReference>
<protein>
    <submittedName>
        <fullName evidence="5">Sporulation initiation phosphotransferase F</fullName>
        <ecNumber evidence="5">2.7.-.-</ecNumber>
    </submittedName>
</protein>
<accession>B5YK10</accession>
<dbReference type="GO" id="GO:0000156">
    <property type="term" value="F:phosphorelay response regulator activity"/>
    <property type="evidence" value="ECO:0000318"/>
    <property type="project" value="GO_Central"/>
</dbReference>
<dbReference type="RefSeq" id="WP_012545665.1">
    <property type="nucleotide sequence ID" value="NC_011296.1"/>
</dbReference>
<evidence type="ECO:0000313" key="6">
    <source>
        <dbReference type="Proteomes" id="UP000000718"/>
    </source>
</evidence>
<dbReference type="InterPro" id="IPR050595">
    <property type="entry name" value="Bact_response_regulator"/>
</dbReference>
<dbReference type="SUPFAM" id="SSF52172">
    <property type="entry name" value="CheY-like"/>
    <property type="match status" value="1"/>
</dbReference>
<keyword evidence="6" id="KW-1185">Reference proteome</keyword>
<dbReference type="OrthoDB" id="159632at2"/>
<gene>
    <name evidence="5" type="ordered locus">THEYE_A0733</name>
</gene>
<dbReference type="GO" id="GO:0005829">
    <property type="term" value="C:cytosol"/>
    <property type="evidence" value="ECO:0000318"/>
    <property type="project" value="GO_Central"/>
</dbReference>
<dbReference type="STRING" id="289376.THEYE_A0733"/>
<dbReference type="PROSITE" id="PS50110">
    <property type="entry name" value="RESPONSE_REGULATORY"/>
    <property type="match status" value="1"/>
</dbReference>
<dbReference type="GO" id="GO:0000976">
    <property type="term" value="F:transcription cis-regulatory region binding"/>
    <property type="evidence" value="ECO:0000318"/>
    <property type="project" value="GO_Central"/>
</dbReference>
<feature type="domain" description="Response regulatory" evidence="4">
    <location>
        <begin position="5"/>
        <end position="119"/>
    </location>
</feature>
<dbReference type="PANTHER" id="PTHR44591">
    <property type="entry name" value="STRESS RESPONSE REGULATOR PROTEIN 1"/>
    <property type="match status" value="1"/>
</dbReference>
<dbReference type="EC" id="2.7.-.-" evidence="5"/>
<evidence type="ECO:0000256" key="3">
    <source>
        <dbReference type="PROSITE-ProRule" id="PRU00169"/>
    </source>
</evidence>
<sequence>MEKLKILLVDDEVDFVTTLSERLSMREYDVKFATSSIEAMPLFYSYSPHLIILDIRMPEMNGIEFLKLIKKINPATEVIMLTAYGDVKYVEEAMKEGALEYIIKPIDIKELIIKIERVREKIKQRG</sequence>
<keyword evidence="5" id="KW-0808">Transferase</keyword>
<dbReference type="Pfam" id="PF00072">
    <property type="entry name" value="Response_reg"/>
    <property type="match status" value="1"/>
</dbReference>
<dbReference type="PATRIC" id="fig|289376.4.peg.725"/>
<feature type="modified residue" description="4-aspartylphosphate" evidence="3">
    <location>
        <position position="54"/>
    </location>
</feature>
<proteinExistence type="predicted"/>
<dbReference type="GO" id="GO:0006355">
    <property type="term" value="P:regulation of DNA-templated transcription"/>
    <property type="evidence" value="ECO:0000318"/>
    <property type="project" value="GO_Central"/>
</dbReference>
<reference evidence="6" key="1">
    <citation type="submission" date="2008-08" db="EMBL/GenBank/DDBJ databases">
        <title>The complete genome sequence of Thermodesulfovibrio yellowstonii strain ATCC 51303 / DSM 11347 / YP87.</title>
        <authorList>
            <person name="Dodson R.J."/>
            <person name="Durkin A.S."/>
            <person name="Wu M."/>
            <person name="Eisen J."/>
            <person name="Sutton G."/>
        </authorList>
    </citation>
    <scope>NUCLEOTIDE SEQUENCE [LARGE SCALE GENOMIC DNA]</scope>
    <source>
        <strain evidence="6">ATCC 51303 / DSM 11347 / YP87</strain>
    </source>
</reference>
<dbReference type="Gene3D" id="3.40.50.2300">
    <property type="match status" value="1"/>
</dbReference>
<dbReference type="EnsemblBacteria" id="ACI20936">
    <property type="protein sequence ID" value="ACI20936"/>
    <property type="gene ID" value="THEYE_A0733"/>
</dbReference>
<dbReference type="FunFam" id="3.40.50.2300:FF:000700">
    <property type="entry name" value="Sporulation initiation phosphotransferase F"/>
    <property type="match status" value="1"/>
</dbReference>
<dbReference type="SMART" id="SM00448">
    <property type="entry name" value="REC"/>
    <property type="match status" value="1"/>
</dbReference>
<dbReference type="HOGENOM" id="CLU_000445_69_8_0"/>
<dbReference type="AlphaFoldDB" id="B5YK10"/>
<organism evidence="5 6">
    <name type="scientific">Thermodesulfovibrio yellowstonii (strain ATCC 51303 / DSM 11347 / YP87)</name>
    <dbReference type="NCBI Taxonomy" id="289376"/>
    <lineage>
        <taxon>Bacteria</taxon>
        <taxon>Pseudomonadati</taxon>
        <taxon>Nitrospirota</taxon>
        <taxon>Thermodesulfovibrionia</taxon>
        <taxon>Thermodesulfovibrionales</taxon>
        <taxon>Thermodesulfovibrionaceae</taxon>
        <taxon>Thermodesulfovibrio</taxon>
    </lineage>
</organism>
<evidence type="ECO:0000313" key="5">
    <source>
        <dbReference type="EMBL" id="ACI20936.1"/>
    </source>
</evidence>
<evidence type="ECO:0000256" key="1">
    <source>
        <dbReference type="ARBA" id="ARBA00022553"/>
    </source>
</evidence>
<dbReference type="eggNOG" id="COG2204">
    <property type="taxonomic scope" value="Bacteria"/>
</dbReference>
<dbReference type="EMBL" id="CP001147">
    <property type="protein sequence ID" value="ACI20936.1"/>
    <property type="molecule type" value="Genomic_DNA"/>
</dbReference>
<dbReference type="PANTHER" id="PTHR44591:SF14">
    <property type="entry name" value="PROTEIN PILG"/>
    <property type="match status" value="1"/>
</dbReference>
<keyword evidence="2" id="KW-0902">Two-component regulatory system</keyword>
<dbReference type="KEGG" id="tye:THEYE_A0733"/>
<evidence type="ECO:0000256" key="2">
    <source>
        <dbReference type="ARBA" id="ARBA00023012"/>
    </source>
</evidence>
<dbReference type="GO" id="GO:0016740">
    <property type="term" value="F:transferase activity"/>
    <property type="evidence" value="ECO:0007669"/>
    <property type="project" value="UniProtKB-KW"/>
</dbReference>
<evidence type="ECO:0000259" key="4">
    <source>
        <dbReference type="PROSITE" id="PS50110"/>
    </source>
</evidence>
<dbReference type="InParanoid" id="B5YK10"/>